<dbReference type="Gene3D" id="3.40.630.30">
    <property type="match status" value="1"/>
</dbReference>
<comment type="caution">
    <text evidence="2">The sequence shown here is derived from an EMBL/GenBank/DDBJ whole genome shotgun (WGS) entry which is preliminary data.</text>
</comment>
<dbReference type="PANTHER" id="PTHR42791:SF17">
    <property type="entry name" value="ACETYLTRANSFERASE, GNAT FAMILY FAMILY (AFU_ORTHOLOGUE AFUA_8G05690)"/>
    <property type="match status" value="1"/>
</dbReference>
<feature type="domain" description="N-acetyltransferase" evidence="1">
    <location>
        <begin position="64"/>
        <end position="201"/>
    </location>
</feature>
<dbReference type="EMBL" id="JAPZBQ010000004">
    <property type="protein sequence ID" value="KAJ5334581.1"/>
    <property type="molecule type" value="Genomic_DNA"/>
</dbReference>
<dbReference type="GO" id="GO:0016747">
    <property type="term" value="F:acyltransferase activity, transferring groups other than amino-acyl groups"/>
    <property type="evidence" value="ECO:0007669"/>
    <property type="project" value="InterPro"/>
</dbReference>
<dbReference type="PANTHER" id="PTHR42791">
    <property type="entry name" value="GNAT FAMILY ACETYLTRANSFERASE"/>
    <property type="match status" value="1"/>
</dbReference>
<dbReference type="SUPFAM" id="SSF55729">
    <property type="entry name" value="Acyl-CoA N-acyltransferases (Nat)"/>
    <property type="match status" value="1"/>
</dbReference>
<dbReference type="CDD" id="cd04301">
    <property type="entry name" value="NAT_SF"/>
    <property type="match status" value="1"/>
</dbReference>
<sequence>MALEIQNATPEDAAELTQVFYAAFGGEFNRTMFPQEHDVTAWWEHSFNTLALRTQANEGNAVLLKITDEKGAIAAFAKWKRPVTADRDQEHEEPVDWAPSSDKNLCERFFSSMDGQHQKWMEDRPHYYLDMLGVHPSQQGRGLASKLLKWGLCRADAEGVETYLSASPEGKPMYEKYGFRSVESFSPFAGYVQEAMIRPTNDQ</sequence>
<dbReference type="Pfam" id="PF13673">
    <property type="entry name" value="Acetyltransf_10"/>
    <property type="match status" value="1"/>
</dbReference>
<gene>
    <name evidence="2" type="ORF">N7452_006984</name>
</gene>
<dbReference type="AlphaFoldDB" id="A0A9W9QH51"/>
<evidence type="ECO:0000259" key="1">
    <source>
        <dbReference type="PROSITE" id="PS51186"/>
    </source>
</evidence>
<dbReference type="InterPro" id="IPR000182">
    <property type="entry name" value="GNAT_dom"/>
</dbReference>
<name>A0A9W9QH51_PENBR</name>
<proteinExistence type="predicted"/>
<protein>
    <recommendedName>
        <fullName evidence="1">N-acetyltransferase domain-containing protein</fullName>
    </recommendedName>
</protein>
<dbReference type="PROSITE" id="PS51186">
    <property type="entry name" value="GNAT"/>
    <property type="match status" value="1"/>
</dbReference>
<organism evidence="2 3">
    <name type="scientific">Penicillium brevicompactum</name>
    <dbReference type="NCBI Taxonomy" id="5074"/>
    <lineage>
        <taxon>Eukaryota</taxon>
        <taxon>Fungi</taxon>
        <taxon>Dikarya</taxon>
        <taxon>Ascomycota</taxon>
        <taxon>Pezizomycotina</taxon>
        <taxon>Eurotiomycetes</taxon>
        <taxon>Eurotiomycetidae</taxon>
        <taxon>Eurotiales</taxon>
        <taxon>Aspergillaceae</taxon>
        <taxon>Penicillium</taxon>
    </lineage>
</organism>
<evidence type="ECO:0000313" key="2">
    <source>
        <dbReference type="EMBL" id="KAJ5334581.1"/>
    </source>
</evidence>
<dbReference type="InterPro" id="IPR052523">
    <property type="entry name" value="Trichothecene_AcTrans"/>
</dbReference>
<reference evidence="2" key="1">
    <citation type="submission" date="2022-12" db="EMBL/GenBank/DDBJ databases">
        <authorList>
            <person name="Petersen C."/>
        </authorList>
    </citation>
    <scope>NUCLEOTIDE SEQUENCE</scope>
    <source>
        <strain evidence="2">IBT 35673</strain>
    </source>
</reference>
<reference evidence="2" key="2">
    <citation type="journal article" date="2023" name="IMA Fungus">
        <title>Comparative genomic study of the Penicillium genus elucidates a diverse pangenome and 15 lateral gene transfer events.</title>
        <authorList>
            <person name="Petersen C."/>
            <person name="Sorensen T."/>
            <person name="Nielsen M.R."/>
            <person name="Sondergaard T.E."/>
            <person name="Sorensen J.L."/>
            <person name="Fitzpatrick D.A."/>
            <person name="Frisvad J.C."/>
            <person name="Nielsen K.L."/>
        </authorList>
    </citation>
    <scope>NUCLEOTIDE SEQUENCE</scope>
    <source>
        <strain evidence="2">IBT 35673</strain>
    </source>
</reference>
<dbReference type="InterPro" id="IPR016181">
    <property type="entry name" value="Acyl_CoA_acyltransferase"/>
</dbReference>
<evidence type="ECO:0000313" key="3">
    <source>
        <dbReference type="Proteomes" id="UP001147695"/>
    </source>
</evidence>
<dbReference type="Proteomes" id="UP001147695">
    <property type="component" value="Unassembled WGS sequence"/>
</dbReference>
<accession>A0A9W9QH51</accession>